<dbReference type="FunCoup" id="G4TNH1">
    <property type="interactions" value="59"/>
</dbReference>
<comment type="caution">
    <text evidence="9">The sequence shown here is derived from an EMBL/GenBank/DDBJ whole genome shotgun (WGS) entry which is preliminary data.</text>
</comment>
<evidence type="ECO:0000256" key="7">
    <source>
        <dbReference type="ARBA" id="ARBA00023242"/>
    </source>
</evidence>
<dbReference type="GO" id="GO:0005643">
    <property type="term" value="C:nuclear pore"/>
    <property type="evidence" value="ECO:0007669"/>
    <property type="project" value="UniProtKB-SubCell"/>
</dbReference>
<sequence>MSGLFGSSTFGTQQQPAATNPFGPKPSGTLGSALASSTAPSQPSGFSWGTSSTAAPSTPLPTSSLGGSGLFSSTATAKPGGFGLSTLGSSTVAPLQQQQPPLGSSTLTTSAAPTTLPVLNGAAKFNDLPQPIQDLLNDTESLIQSGLNAAKDLKGRKLGDSILTNTENSRQLFHDLTSSSNTLQADDLFAKNLRKKVDQAVQDVVVCTHIIDGFRESGIQHPNLKTNAQYPIEFFVRLTDEMQDRLTRYKSIVDQLNRKLAFSFQAQQTPQAITTTLQSQHASFIALAAKVAEIEGSFEDVKLQFATLYKARTGSALDPFGRTPS</sequence>
<dbReference type="InParanoid" id="G4TNH1"/>
<evidence type="ECO:0000313" key="9">
    <source>
        <dbReference type="EMBL" id="CCA72852.1"/>
    </source>
</evidence>
<dbReference type="OrthoDB" id="2538017at2759"/>
<keyword evidence="4" id="KW-0653">Protein transport</keyword>
<evidence type="ECO:0000256" key="2">
    <source>
        <dbReference type="ARBA" id="ARBA00022448"/>
    </source>
</evidence>
<dbReference type="AlphaFoldDB" id="G4TNH1"/>
<dbReference type="GO" id="GO:0017056">
    <property type="term" value="F:structural constituent of nuclear pore"/>
    <property type="evidence" value="ECO:0007669"/>
    <property type="project" value="InterPro"/>
</dbReference>
<proteinExistence type="predicted"/>
<dbReference type="InterPro" id="IPR024882">
    <property type="entry name" value="NUP58/p45/49"/>
</dbReference>
<dbReference type="Gene3D" id="6.10.140.1350">
    <property type="match status" value="1"/>
</dbReference>
<dbReference type="PANTHER" id="PTHR13437">
    <property type="entry name" value="NUCLEOPORIN P58/P45 NUCLEOPORIN-LIKE PROTEIN 1"/>
    <property type="match status" value="1"/>
</dbReference>
<keyword evidence="5" id="KW-0811">Translocation</keyword>
<comment type="subcellular location">
    <subcellularLocation>
        <location evidence="1">Nucleus</location>
        <location evidence="1">Nuclear pore complex</location>
    </subcellularLocation>
</comment>
<dbReference type="OMA" id="ETHITGR"/>
<dbReference type="GO" id="GO:0051028">
    <property type="term" value="P:mRNA transport"/>
    <property type="evidence" value="ECO:0007669"/>
    <property type="project" value="UniProtKB-KW"/>
</dbReference>
<evidence type="ECO:0000313" key="10">
    <source>
        <dbReference type="Proteomes" id="UP000007148"/>
    </source>
</evidence>
<protein>
    <submittedName>
        <fullName evidence="9">Uncharacterized protein</fullName>
    </submittedName>
</protein>
<name>G4TNH1_SERID</name>
<keyword evidence="2" id="KW-0813">Transport</keyword>
<evidence type="ECO:0000256" key="8">
    <source>
        <dbReference type="SAM" id="MobiDB-lite"/>
    </source>
</evidence>
<dbReference type="GO" id="GO:0015031">
    <property type="term" value="P:protein transport"/>
    <property type="evidence" value="ECO:0007669"/>
    <property type="project" value="UniProtKB-KW"/>
</dbReference>
<evidence type="ECO:0000256" key="6">
    <source>
        <dbReference type="ARBA" id="ARBA00023132"/>
    </source>
</evidence>
<feature type="compositionally biased region" description="Polar residues" evidence="8">
    <location>
        <begin position="34"/>
        <end position="48"/>
    </location>
</feature>
<dbReference type="HOGENOM" id="CLU_045719_0_0_1"/>
<keyword evidence="7" id="KW-0539">Nucleus</keyword>
<evidence type="ECO:0000256" key="1">
    <source>
        <dbReference type="ARBA" id="ARBA00004567"/>
    </source>
</evidence>
<evidence type="ECO:0000256" key="4">
    <source>
        <dbReference type="ARBA" id="ARBA00022927"/>
    </source>
</evidence>
<keyword evidence="6" id="KW-0906">Nuclear pore complex</keyword>
<dbReference type="PANTHER" id="PTHR13437:SF2">
    <property type="entry name" value="NUCLEOPORIN P58_P45"/>
    <property type="match status" value="1"/>
</dbReference>
<dbReference type="Proteomes" id="UP000007148">
    <property type="component" value="Unassembled WGS sequence"/>
</dbReference>
<dbReference type="GO" id="GO:0008139">
    <property type="term" value="F:nuclear localization sequence binding"/>
    <property type="evidence" value="ECO:0007669"/>
    <property type="project" value="InterPro"/>
</dbReference>
<feature type="compositionally biased region" description="Low complexity" evidence="8">
    <location>
        <begin position="49"/>
        <end position="66"/>
    </location>
</feature>
<dbReference type="EMBL" id="CAFZ01000187">
    <property type="protein sequence ID" value="CCA72852.1"/>
    <property type="molecule type" value="Genomic_DNA"/>
</dbReference>
<keyword evidence="3" id="KW-0509">mRNA transport</keyword>
<reference evidence="9 10" key="1">
    <citation type="journal article" date="2011" name="PLoS Pathog.">
        <title>Endophytic Life Strategies Decoded by Genome and Transcriptome Analyses of the Mutualistic Root Symbiont Piriformospora indica.</title>
        <authorList>
            <person name="Zuccaro A."/>
            <person name="Lahrmann U."/>
            <person name="Guldener U."/>
            <person name="Langen G."/>
            <person name="Pfiffi S."/>
            <person name="Biedenkopf D."/>
            <person name="Wong P."/>
            <person name="Samans B."/>
            <person name="Grimm C."/>
            <person name="Basiewicz M."/>
            <person name="Murat C."/>
            <person name="Martin F."/>
            <person name="Kogel K.H."/>
        </authorList>
    </citation>
    <scope>NUCLEOTIDE SEQUENCE [LARGE SCALE GENOMIC DNA]</scope>
    <source>
        <strain evidence="9 10">DSM 11827</strain>
    </source>
</reference>
<feature type="region of interest" description="Disordered" evidence="8">
    <location>
        <begin position="1"/>
        <end position="66"/>
    </location>
</feature>
<evidence type="ECO:0000256" key="3">
    <source>
        <dbReference type="ARBA" id="ARBA00022816"/>
    </source>
</evidence>
<accession>G4TNH1</accession>
<keyword evidence="10" id="KW-1185">Reference proteome</keyword>
<organism evidence="9 10">
    <name type="scientific">Serendipita indica (strain DSM 11827)</name>
    <name type="common">Root endophyte fungus</name>
    <name type="synonym">Piriformospora indica</name>
    <dbReference type="NCBI Taxonomy" id="1109443"/>
    <lineage>
        <taxon>Eukaryota</taxon>
        <taxon>Fungi</taxon>
        <taxon>Dikarya</taxon>
        <taxon>Basidiomycota</taxon>
        <taxon>Agaricomycotina</taxon>
        <taxon>Agaricomycetes</taxon>
        <taxon>Sebacinales</taxon>
        <taxon>Serendipitaceae</taxon>
        <taxon>Serendipita</taxon>
    </lineage>
</organism>
<evidence type="ECO:0000256" key="5">
    <source>
        <dbReference type="ARBA" id="ARBA00023010"/>
    </source>
</evidence>
<dbReference type="eggNOG" id="KOG0845">
    <property type="taxonomic scope" value="Eukaryota"/>
</dbReference>
<feature type="compositionally biased region" description="Polar residues" evidence="8">
    <location>
        <begin position="1"/>
        <end position="18"/>
    </location>
</feature>
<dbReference type="STRING" id="1109443.G4TNH1"/>
<gene>
    <name evidence="9" type="ORF">PIIN_06788</name>
</gene>